<reference evidence="3" key="1">
    <citation type="submission" date="2017-01" db="EMBL/GenBank/DDBJ databases">
        <title>High-throughput sequencing uncovers low homogeneity in the biogeography of single-stranded DNA viruses.</title>
        <authorList>
            <person name="Pearson V.M."/>
            <person name="Rokyta D.R."/>
        </authorList>
    </citation>
    <scope>NUCLEOTIDE SEQUENCE</scope>
</reference>
<dbReference type="GO" id="GO:0019069">
    <property type="term" value="P:viral capsid assembly"/>
    <property type="evidence" value="ECO:0007669"/>
    <property type="project" value="InterPro"/>
</dbReference>
<accession>A0A2K9LSR3</accession>
<protein>
    <submittedName>
        <fullName evidence="3">Capsid</fullName>
    </submittedName>
</protein>
<comment type="subunit">
    <text evidence="2">Homomultimer. Assembles in the nucleus, presumably in an immature form, then migrates to the cytoplasm once assembled as mature virion. Interacts with Rep; this interaction relocates Rep into the nucleus.</text>
</comment>
<dbReference type="Pfam" id="PF02443">
    <property type="entry name" value="Circo_capsid"/>
    <property type="match status" value="1"/>
</dbReference>
<evidence type="ECO:0000313" key="3">
    <source>
        <dbReference type="EMBL" id="AUM61913.1"/>
    </source>
</evidence>
<organism evidence="3">
    <name type="scientific">uncultured virus</name>
    <dbReference type="NCBI Taxonomy" id="340016"/>
    <lineage>
        <taxon>Viruses</taxon>
        <taxon>environmental samples</taxon>
    </lineage>
</organism>
<proteinExistence type="inferred from homology"/>
<evidence type="ECO:0000256" key="1">
    <source>
        <dbReference type="ARBA" id="ARBA00010301"/>
    </source>
</evidence>
<dbReference type="InterPro" id="IPR038652">
    <property type="entry name" value="Circovirus_capsid_sf"/>
</dbReference>
<comment type="similarity">
    <text evidence="1">Belongs to the circoviridae capsid protein family.</text>
</comment>
<dbReference type="EMBL" id="KY487923">
    <property type="protein sequence ID" value="AUM61913.1"/>
    <property type="molecule type" value="Genomic_DNA"/>
</dbReference>
<evidence type="ECO:0000256" key="2">
    <source>
        <dbReference type="ARBA" id="ARBA00046863"/>
    </source>
</evidence>
<gene>
    <name evidence="3" type="primary">Cap</name>
</gene>
<name>A0A2K9LSR3_9VIRU</name>
<sequence length="220" mass="26031">MAYYRRRYRRRLRRNRRYRRMFKRRMYKYSRSGQKVQLFTRWMKLNPITGTTGTTETSFGQSFKLNQLPNWTEFQNLYDEYKIKAVKFTLIPASNVTLYSSAFPAITDQTLQSNKYFTCFDYNDVTTISADAIRQYATCKMTTGTRLHKRFIYPRVTTAVAEGSGAYGTATSMRQPWINMASNDTQFFGIKGCITHPTLPQNIQFCEVECKFYMMFRNPK</sequence>
<dbReference type="InterPro" id="IPR003383">
    <property type="entry name" value="Circovirus_capsid"/>
</dbReference>
<dbReference type="Gene3D" id="2.60.120.950">
    <property type="entry name" value="Circovirus capsid protein"/>
    <property type="match status" value="1"/>
</dbReference>